<dbReference type="OrthoDB" id="717049at2759"/>
<proteinExistence type="predicted"/>
<reference evidence="2 3" key="1">
    <citation type="submission" date="2018-02" db="EMBL/GenBank/DDBJ databases">
        <title>Draft genome of wild Prunus yedoensis var. nudiflora.</title>
        <authorList>
            <person name="Baek S."/>
            <person name="Kim J.-H."/>
            <person name="Choi K."/>
            <person name="Kim G.-B."/>
            <person name="Cho A."/>
            <person name="Jang H."/>
            <person name="Shin C.-H."/>
            <person name="Yu H.-J."/>
            <person name="Mun J.-H."/>
        </authorList>
    </citation>
    <scope>NUCLEOTIDE SEQUENCE [LARGE SCALE GENOMIC DNA]</scope>
    <source>
        <strain evidence="3">cv. Jeju island</strain>
        <tissue evidence="2">Leaf</tissue>
    </source>
</reference>
<comment type="caution">
    <text evidence="2">The sequence shown here is derived from an EMBL/GenBank/DDBJ whole genome shotgun (WGS) entry which is preliminary data.</text>
</comment>
<keyword evidence="3" id="KW-1185">Reference proteome</keyword>
<dbReference type="Proteomes" id="UP000250321">
    <property type="component" value="Unassembled WGS sequence"/>
</dbReference>
<sequence>MDQVTSTTPKSWFSCKAFHTAAEPSTILFPHGGCPAYSASHPLRESHSSTTLAAILFPLLAVILIIFPHLFFLSNHPVDSATTRSMLLWNHSSHSDPPPPSPPSLKSLNVSLAFMDDVTGGEHVYLGYDFPLQQKVPEDLPLSSGDEPPPPRHVWVPTSGSSLPLPLMCMS</sequence>
<dbReference type="AlphaFoldDB" id="A0A314YLD2"/>
<protein>
    <submittedName>
        <fullName evidence="2">Uncharacterized protein</fullName>
    </submittedName>
</protein>
<keyword evidence="1" id="KW-0472">Membrane</keyword>
<accession>A0A314YLD2</accession>
<name>A0A314YLD2_PRUYE</name>
<feature type="transmembrane region" description="Helical" evidence="1">
    <location>
        <begin position="52"/>
        <end position="73"/>
    </location>
</feature>
<gene>
    <name evidence="2" type="ORF">Pyn_12356</name>
</gene>
<evidence type="ECO:0000313" key="2">
    <source>
        <dbReference type="EMBL" id="PQQ05418.1"/>
    </source>
</evidence>
<dbReference type="EMBL" id="PJQY01001086">
    <property type="protein sequence ID" value="PQQ05418.1"/>
    <property type="molecule type" value="Genomic_DNA"/>
</dbReference>
<keyword evidence="1" id="KW-0812">Transmembrane</keyword>
<evidence type="ECO:0000256" key="1">
    <source>
        <dbReference type="SAM" id="Phobius"/>
    </source>
</evidence>
<organism evidence="2 3">
    <name type="scientific">Prunus yedoensis var. nudiflora</name>
    <dbReference type="NCBI Taxonomy" id="2094558"/>
    <lineage>
        <taxon>Eukaryota</taxon>
        <taxon>Viridiplantae</taxon>
        <taxon>Streptophyta</taxon>
        <taxon>Embryophyta</taxon>
        <taxon>Tracheophyta</taxon>
        <taxon>Spermatophyta</taxon>
        <taxon>Magnoliopsida</taxon>
        <taxon>eudicotyledons</taxon>
        <taxon>Gunneridae</taxon>
        <taxon>Pentapetalae</taxon>
        <taxon>rosids</taxon>
        <taxon>fabids</taxon>
        <taxon>Rosales</taxon>
        <taxon>Rosaceae</taxon>
        <taxon>Amygdaloideae</taxon>
        <taxon>Amygdaleae</taxon>
        <taxon>Prunus</taxon>
    </lineage>
</organism>
<keyword evidence="1" id="KW-1133">Transmembrane helix</keyword>
<evidence type="ECO:0000313" key="3">
    <source>
        <dbReference type="Proteomes" id="UP000250321"/>
    </source>
</evidence>